<protein>
    <recommendedName>
        <fullName evidence="4">Transmembrane protein</fullName>
    </recommendedName>
</protein>
<reference evidence="2 3" key="1">
    <citation type="journal article" date="2014" name="Genome Announc.">
        <title>Complete Genome Sequence of Spiroplasma apis B31T (ATCC 33834), a Bacterium Associated with May Disease of Honeybees (Apis mellifera).</title>
        <authorList>
            <person name="Ku C."/>
            <person name="Lo W.S."/>
            <person name="Chen L.L."/>
            <person name="Kuo C.H."/>
        </authorList>
    </citation>
    <scope>NUCLEOTIDE SEQUENCE [LARGE SCALE GENOMIC DNA]</scope>
    <source>
        <strain evidence="2">B31</strain>
    </source>
</reference>
<accession>V5RHD2</accession>
<feature type="transmembrane region" description="Helical" evidence="1">
    <location>
        <begin position="182"/>
        <end position="203"/>
    </location>
</feature>
<feature type="transmembrane region" description="Helical" evidence="1">
    <location>
        <begin position="209"/>
        <end position="231"/>
    </location>
</feature>
<feature type="transmembrane region" description="Helical" evidence="1">
    <location>
        <begin position="7"/>
        <end position="33"/>
    </location>
</feature>
<gene>
    <name evidence="2" type="ORF">SAPIS_v1c01070</name>
</gene>
<dbReference type="eggNOG" id="ENOG5033SM4">
    <property type="taxonomic scope" value="Bacteria"/>
</dbReference>
<dbReference type="EMBL" id="CP006682">
    <property type="protein sequence ID" value="AHB35954.1"/>
    <property type="molecule type" value="Genomic_DNA"/>
</dbReference>
<feature type="transmembrane region" description="Helical" evidence="1">
    <location>
        <begin position="416"/>
        <end position="434"/>
    </location>
</feature>
<name>V5RHD2_SPIAP</name>
<dbReference type="HOGENOM" id="CLU_419101_0_0_14"/>
<feature type="transmembrane region" description="Helical" evidence="1">
    <location>
        <begin position="382"/>
        <end position="404"/>
    </location>
</feature>
<feature type="transmembrane region" description="Helical" evidence="1">
    <location>
        <begin position="95"/>
        <end position="113"/>
    </location>
</feature>
<keyword evidence="3" id="KW-1185">Reference proteome</keyword>
<feature type="transmembrane region" description="Helical" evidence="1">
    <location>
        <begin position="256"/>
        <end position="282"/>
    </location>
</feature>
<dbReference type="Proteomes" id="UP000018550">
    <property type="component" value="Chromosome"/>
</dbReference>
<sequence length="635" mass="71618">MVSTKQGIFSIIIGTTISLFNAIIQFLTIYWVLEKFGSQFNGFIRLVSSFSALIATAEGSLGLATTILLVKPIVQNDWITANEIYSTSKKAYKKSALTSIILVLLLAFIYPLYVGVSANGSIFDTSSWKQIGLNITQNGETTLLGYWALLIITLIFGFKNFVGSYWFNVYENLIAADNKNSIRRLVILFTDIAVYWILFYLLSLKNVNAIIPFISILLYSPIKGAMIYLYAKKKYLWLKYYKDFNSFKLNTTKRKIVVSSIGTSLLLNTDVIIASLVLGLGVSSTLSLYLVIAVNTRLIMTNFITSFREFFVVLVAKRGRIQWESYAKYELYIYLVAGFTFINMSILSPYFASALYGDIAQKSLETLSGEDEALRFMFYNPYFSILYASSTALIILCEAQITLIHAKGRYGEVSKFQNYLGSIYIVLSFAISYICKITNAGGENFALVSGIIALYTIKMIFLVARYAYLWFYVWKYATYNSTKKHVLNNFLILIVPAITMSLINWFVIKNKFDVESSARGNAPIQPLIGLFFGVIFVSGVVLVLFAYLFSPKMMNGIMINMPLINKIVTKKLAEERQKRFEENGIDVNDIVDNTEQLSQALYGIKDDSAAAHISLETLDINVSSNNEKIYIIKGK</sequence>
<dbReference type="OrthoDB" id="391558at2"/>
<feature type="transmembrane region" description="Helical" evidence="1">
    <location>
        <begin position="331"/>
        <end position="352"/>
    </location>
</feature>
<feature type="transmembrane region" description="Helical" evidence="1">
    <location>
        <begin position="486"/>
        <end position="507"/>
    </location>
</feature>
<keyword evidence="1" id="KW-0472">Membrane</keyword>
<evidence type="ECO:0000256" key="1">
    <source>
        <dbReference type="SAM" id="Phobius"/>
    </source>
</evidence>
<keyword evidence="1" id="KW-0812">Transmembrane</keyword>
<dbReference type="RefSeq" id="WP_023788888.1">
    <property type="nucleotide sequence ID" value="NC_022998.1"/>
</dbReference>
<dbReference type="AlphaFoldDB" id="V5RHD2"/>
<feature type="transmembrane region" description="Helical" evidence="1">
    <location>
        <begin position="53"/>
        <end position="74"/>
    </location>
</feature>
<evidence type="ECO:0008006" key="4">
    <source>
        <dbReference type="Google" id="ProtNLM"/>
    </source>
</evidence>
<feature type="transmembrane region" description="Helical" evidence="1">
    <location>
        <begin position="146"/>
        <end position="170"/>
    </location>
</feature>
<feature type="transmembrane region" description="Helical" evidence="1">
    <location>
        <begin position="288"/>
        <end position="311"/>
    </location>
</feature>
<dbReference type="STRING" id="1276258.SAPIS_v1c01070"/>
<organism evidence="2 3">
    <name type="scientific">Spiroplasma apis B31</name>
    <dbReference type="NCBI Taxonomy" id="1276258"/>
    <lineage>
        <taxon>Bacteria</taxon>
        <taxon>Bacillati</taxon>
        <taxon>Mycoplasmatota</taxon>
        <taxon>Mollicutes</taxon>
        <taxon>Entomoplasmatales</taxon>
        <taxon>Spiroplasmataceae</taxon>
        <taxon>Spiroplasma</taxon>
    </lineage>
</organism>
<feature type="transmembrane region" description="Helical" evidence="1">
    <location>
        <begin position="446"/>
        <end position="474"/>
    </location>
</feature>
<feature type="transmembrane region" description="Helical" evidence="1">
    <location>
        <begin position="527"/>
        <end position="549"/>
    </location>
</feature>
<dbReference type="KEGG" id="sapi:SAPIS_v1c01070"/>
<evidence type="ECO:0000313" key="3">
    <source>
        <dbReference type="Proteomes" id="UP000018550"/>
    </source>
</evidence>
<dbReference type="PATRIC" id="fig|1276258.3.peg.104"/>
<proteinExistence type="predicted"/>
<keyword evidence="1" id="KW-1133">Transmembrane helix</keyword>
<evidence type="ECO:0000313" key="2">
    <source>
        <dbReference type="EMBL" id="AHB35954.1"/>
    </source>
</evidence>